<reference evidence="12" key="1">
    <citation type="submission" date="2025-08" db="UniProtKB">
        <authorList>
            <consortium name="RefSeq"/>
        </authorList>
    </citation>
    <scope>IDENTIFICATION</scope>
</reference>
<dbReference type="GeneID" id="106013648"/>
<feature type="compositionally biased region" description="Low complexity" evidence="9">
    <location>
        <begin position="864"/>
        <end position="877"/>
    </location>
</feature>
<dbReference type="PANTHER" id="PTHR17616">
    <property type="entry name" value="YES-ASSOCIATED PROTEIN YAP1 FAMILY MEMBER"/>
    <property type="match status" value="1"/>
</dbReference>
<feature type="compositionally biased region" description="Basic and acidic residues" evidence="9">
    <location>
        <begin position="716"/>
        <end position="725"/>
    </location>
</feature>
<dbReference type="RefSeq" id="XP_012945378.2">
    <property type="nucleotide sequence ID" value="XM_013089924.2"/>
</dbReference>
<dbReference type="SUPFAM" id="SSF51045">
    <property type="entry name" value="WW domain"/>
    <property type="match status" value="1"/>
</dbReference>
<sequence length="998" mass="109695">MSQDRTGPIVHVRENSDTELEALFNIAMNPQLASETNKSVPLRMRNLPASFFRPPEPPKQNMQQQMGVNASKDGHSPADAPVFHGAVNSSVNIAHMRAHSSPASLQQNLSAAPPPPPTSHVRQHSYDLLDEQPLPAGWDMAKTPQGQRYYLNHVLQITTWNDPRKTHTPGTTAPSGSSSSNNNINNDNGKPGDNKDSRGGDITYRDSRSIPKDAEPSSKSHHTATTTAAKIHDLEIDENSAKALIVEGNSDVMTKHSDRLWQNPVMYAHDQRGVDKHFSAEHQAVMRYCKKTSAVSTAGFTQAQTVTAEQNPPSLVANGRKITRQSSPDLEDASTGRKGDHVGLKSSVKDQQKSALTAVGQTTTTATTTRTTTTTMATHKFPTGATVRRNRKRVMPKQGEESRLLVEISNPKATDPCNCLSQWQSEDSSVDEANGSDKDDWENDLSVYGKADADASRRWVVGTSNVAFMHHHHHHHHPDVDQKSLSDRELIRIARKGMKNDSRLLQPGMYYKASNNRTGQLGESRRGLGDFHRGLYREHTRMGSFLDKRLIEQGAESGLDPDSIRIGRSTSVPHLELGEDGAGEGEEGEMNEALGSTGRGNLKLSRQNTLTDPGRRARYRPLSDPPDVKFGGAVQKHAKIHRSQLAAGVTSHHQSPGAHNSEQQAAEAVALLRQSYPLEEWKKMVDSGECGFIVRSFPAEREVQEKPTAGSEIDVGGDRKDGKKAEREEINISTEISAERVLKKKRGANDGLRLEIRNFKKAQGDDNIIILSSENTKNVPGNDIVSSDATGPISDQTEEDSPEDSDDIENIRSTYSIPLVSLYMESPTKVDTYVNSTKFKPSKKLENNGLRARMSSLLLEQDQHSSSKVGSQHSSSKIGGQIADSPLTQRDNKNQLPISVGSNNNYNHPDGVSLEGVNPEKNQSLLESPKPQGVNNGVLGDVSVKRELQIYAHVRKGLCYEKQGELIGQPLDRVKTTIGRDFLVLDGKKPYQNNYRAL</sequence>
<feature type="region of interest" description="Disordered" evidence="9">
    <location>
        <begin position="703"/>
        <end position="725"/>
    </location>
</feature>
<evidence type="ECO:0000259" key="10">
    <source>
        <dbReference type="PROSITE" id="PS50020"/>
    </source>
</evidence>
<keyword evidence="3" id="KW-0963">Cytoplasm</keyword>
<keyword evidence="5" id="KW-0010">Activator</keyword>
<dbReference type="CDD" id="cd00201">
    <property type="entry name" value="WW"/>
    <property type="match status" value="1"/>
</dbReference>
<feature type="region of interest" description="Disordered" evidence="9">
    <location>
        <begin position="860"/>
        <end position="934"/>
    </location>
</feature>
<evidence type="ECO:0000256" key="5">
    <source>
        <dbReference type="ARBA" id="ARBA00023159"/>
    </source>
</evidence>
<feature type="compositionally biased region" description="Polar residues" evidence="9">
    <location>
        <begin position="886"/>
        <end position="907"/>
    </location>
</feature>
<dbReference type="Pfam" id="PF15238">
    <property type="entry name" value="TEADIR3"/>
    <property type="match status" value="1"/>
</dbReference>
<feature type="region of interest" description="Disordered" evidence="9">
    <location>
        <begin position="420"/>
        <end position="442"/>
    </location>
</feature>
<dbReference type="InterPro" id="IPR036020">
    <property type="entry name" value="WW_dom_sf"/>
</dbReference>
<evidence type="ECO:0000256" key="6">
    <source>
        <dbReference type="ARBA" id="ARBA00023163"/>
    </source>
</evidence>
<feature type="compositionally biased region" description="Basic and acidic residues" evidence="9">
    <location>
        <begin position="190"/>
        <end position="218"/>
    </location>
</feature>
<dbReference type="PROSITE" id="PS01159">
    <property type="entry name" value="WW_DOMAIN_1"/>
    <property type="match status" value="1"/>
</dbReference>
<feature type="region of interest" description="Disordered" evidence="9">
    <location>
        <begin position="309"/>
        <end position="366"/>
    </location>
</feature>
<evidence type="ECO:0000313" key="11">
    <source>
        <dbReference type="Proteomes" id="UP000694888"/>
    </source>
</evidence>
<evidence type="ECO:0000256" key="4">
    <source>
        <dbReference type="ARBA" id="ARBA00023015"/>
    </source>
</evidence>
<evidence type="ECO:0000256" key="7">
    <source>
        <dbReference type="ARBA" id="ARBA00023242"/>
    </source>
</evidence>
<evidence type="ECO:0000256" key="9">
    <source>
        <dbReference type="SAM" id="MobiDB-lite"/>
    </source>
</evidence>
<name>A0ABM1AD19_APLCA</name>
<dbReference type="Pfam" id="PF00397">
    <property type="entry name" value="WW"/>
    <property type="match status" value="1"/>
</dbReference>
<keyword evidence="4" id="KW-0805">Transcription regulation</keyword>
<dbReference type="Gene3D" id="6.20.430.10">
    <property type="match status" value="1"/>
</dbReference>
<dbReference type="Proteomes" id="UP000694888">
    <property type="component" value="Unplaced"/>
</dbReference>
<evidence type="ECO:0000256" key="8">
    <source>
        <dbReference type="ARBA" id="ARBA00038057"/>
    </source>
</evidence>
<dbReference type="InterPro" id="IPR001202">
    <property type="entry name" value="WW_dom"/>
</dbReference>
<feature type="region of interest" description="Disordered" evidence="9">
    <location>
        <begin position="776"/>
        <end position="811"/>
    </location>
</feature>
<dbReference type="SMART" id="SM00456">
    <property type="entry name" value="WW"/>
    <property type="match status" value="1"/>
</dbReference>
<keyword evidence="7" id="KW-0539">Nucleus</keyword>
<comment type="subcellular location">
    <subcellularLocation>
        <location evidence="2">Cytoplasm</location>
    </subcellularLocation>
    <subcellularLocation>
        <location evidence="1">Nucleus</location>
    </subcellularLocation>
</comment>
<dbReference type="InterPro" id="IPR053819">
    <property type="entry name" value="TEADIR3_omega_loop"/>
</dbReference>
<keyword evidence="11" id="KW-1185">Reference proteome</keyword>
<feature type="region of interest" description="Disordered" evidence="9">
    <location>
        <begin position="98"/>
        <end position="124"/>
    </location>
</feature>
<feature type="compositionally biased region" description="Low complexity" evidence="9">
    <location>
        <begin position="174"/>
        <end position="189"/>
    </location>
</feature>
<evidence type="ECO:0000256" key="2">
    <source>
        <dbReference type="ARBA" id="ARBA00004496"/>
    </source>
</evidence>
<feature type="compositionally biased region" description="Acidic residues" evidence="9">
    <location>
        <begin position="796"/>
        <end position="808"/>
    </location>
</feature>
<feature type="region of interest" description="Disordered" evidence="9">
    <location>
        <begin position="574"/>
        <end position="628"/>
    </location>
</feature>
<feature type="compositionally biased region" description="Low complexity" evidence="9">
    <location>
        <begin position="355"/>
        <end position="366"/>
    </location>
</feature>
<keyword evidence="6" id="KW-0804">Transcription</keyword>
<feature type="region of interest" description="Disordered" evidence="9">
    <location>
        <begin position="161"/>
        <end position="232"/>
    </location>
</feature>
<dbReference type="Gene3D" id="2.20.70.10">
    <property type="match status" value="1"/>
</dbReference>
<comment type="similarity">
    <text evidence="8">Belongs to the YAP1 family.</text>
</comment>
<feature type="compositionally biased region" description="Polar residues" evidence="9">
    <location>
        <begin position="101"/>
        <end position="110"/>
    </location>
</feature>
<dbReference type="InterPro" id="IPR051583">
    <property type="entry name" value="YAP1"/>
</dbReference>
<feature type="domain" description="WW" evidence="10">
    <location>
        <begin position="132"/>
        <end position="165"/>
    </location>
</feature>
<feature type="compositionally biased region" description="Polar residues" evidence="9">
    <location>
        <begin position="776"/>
        <end position="789"/>
    </location>
</feature>
<accession>A0ABM1AD19</accession>
<evidence type="ECO:0000313" key="12">
    <source>
        <dbReference type="RefSeq" id="XP_012945378.2"/>
    </source>
</evidence>
<feature type="compositionally biased region" description="Basic and acidic residues" evidence="9">
    <location>
        <begin position="334"/>
        <end position="352"/>
    </location>
</feature>
<proteinExistence type="inferred from homology"/>
<gene>
    <name evidence="12" type="primary">LOC106013648</name>
</gene>
<organism evidence="11 12">
    <name type="scientific">Aplysia californica</name>
    <name type="common">California sea hare</name>
    <dbReference type="NCBI Taxonomy" id="6500"/>
    <lineage>
        <taxon>Eukaryota</taxon>
        <taxon>Metazoa</taxon>
        <taxon>Spiralia</taxon>
        <taxon>Lophotrochozoa</taxon>
        <taxon>Mollusca</taxon>
        <taxon>Gastropoda</taxon>
        <taxon>Heterobranchia</taxon>
        <taxon>Euthyneura</taxon>
        <taxon>Tectipleura</taxon>
        <taxon>Aplysiida</taxon>
        <taxon>Aplysioidea</taxon>
        <taxon>Aplysiidae</taxon>
        <taxon>Aplysia</taxon>
    </lineage>
</organism>
<evidence type="ECO:0000256" key="1">
    <source>
        <dbReference type="ARBA" id="ARBA00004123"/>
    </source>
</evidence>
<evidence type="ECO:0000256" key="3">
    <source>
        <dbReference type="ARBA" id="ARBA00022490"/>
    </source>
</evidence>
<feature type="compositionally biased region" description="Acidic residues" evidence="9">
    <location>
        <begin position="578"/>
        <end position="590"/>
    </location>
</feature>
<protein>
    <submittedName>
        <fullName evidence="12">Uncharacterized protein LOC106013648</fullName>
    </submittedName>
</protein>
<dbReference type="PROSITE" id="PS50020">
    <property type="entry name" value="WW_DOMAIN_2"/>
    <property type="match status" value="1"/>
</dbReference>
<dbReference type="PANTHER" id="PTHR17616:SF8">
    <property type="entry name" value="TRANSCRIPTIONAL COACTIVATOR YORKIE"/>
    <property type="match status" value="1"/>
</dbReference>